<dbReference type="EMBL" id="MU005788">
    <property type="protein sequence ID" value="KAF2703265.1"/>
    <property type="molecule type" value="Genomic_DNA"/>
</dbReference>
<evidence type="ECO:0000256" key="1">
    <source>
        <dbReference type="SAM" id="MobiDB-lite"/>
    </source>
</evidence>
<name>A0A6G1JSP3_9PLEO</name>
<feature type="compositionally biased region" description="Polar residues" evidence="1">
    <location>
        <begin position="1"/>
        <end position="15"/>
    </location>
</feature>
<feature type="compositionally biased region" description="Polar residues" evidence="1">
    <location>
        <begin position="39"/>
        <end position="56"/>
    </location>
</feature>
<feature type="region of interest" description="Disordered" evidence="1">
    <location>
        <begin position="135"/>
        <end position="157"/>
    </location>
</feature>
<evidence type="ECO:0000313" key="2">
    <source>
        <dbReference type="EMBL" id="KAF2703265.1"/>
    </source>
</evidence>
<accession>A0A6G1JSP3</accession>
<dbReference type="AlphaFoldDB" id="A0A6G1JSP3"/>
<sequence>MDINSLLSPQDSPANETPPPPLTRSSPSMHSPSKRATRQIPSRTQSGLSQQFTSSPAPGPGGYHQHAQMVMTPTPVAQPSPGVNSFQNGRMHSAASTPIPSMSSPHDARMTPPQMLHRQTSTPGMDTLADLATMQHRQQAVRQNSGNMRPSIRNSFP</sequence>
<feature type="region of interest" description="Disordered" evidence="1">
    <location>
        <begin position="1"/>
        <end position="122"/>
    </location>
</feature>
<proteinExistence type="predicted"/>
<reference evidence="2" key="1">
    <citation type="journal article" date="2020" name="Stud. Mycol.">
        <title>101 Dothideomycetes genomes: a test case for predicting lifestyles and emergence of pathogens.</title>
        <authorList>
            <person name="Haridas S."/>
            <person name="Albert R."/>
            <person name="Binder M."/>
            <person name="Bloem J."/>
            <person name="Labutti K."/>
            <person name="Salamov A."/>
            <person name="Andreopoulos B."/>
            <person name="Baker S."/>
            <person name="Barry K."/>
            <person name="Bills G."/>
            <person name="Bluhm B."/>
            <person name="Cannon C."/>
            <person name="Castanera R."/>
            <person name="Culley D."/>
            <person name="Daum C."/>
            <person name="Ezra D."/>
            <person name="Gonzalez J."/>
            <person name="Henrissat B."/>
            <person name="Kuo A."/>
            <person name="Liang C."/>
            <person name="Lipzen A."/>
            <person name="Lutzoni F."/>
            <person name="Magnuson J."/>
            <person name="Mondo S."/>
            <person name="Nolan M."/>
            <person name="Ohm R."/>
            <person name="Pangilinan J."/>
            <person name="Park H.-J."/>
            <person name="Ramirez L."/>
            <person name="Alfaro M."/>
            <person name="Sun H."/>
            <person name="Tritt A."/>
            <person name="Yoshinaga Y."/>
            <person name="Zwiers L.-H."/>
            <person name="Turgeon B."/>
            <person name="Goodwin S."/>
            <person name="Spatafora J."/>
            <person name="Crous P."/>
            <person name="Grigoriev I."/>
        </authorList>
    </citation>
    <scope>NUCLEOTIDE SEQUENCE</scope>
    <source>
        <strain evidence="2">CBS 279.74</strain>
    </source>
</reference>
<dbReference type="OrthoDB" id="10447660at2759"/>
<organism evidence="2 3">
    <name type="scientific">Pleomassaria siparia CBS 279.74</name>
    <dbReference type="NCBI Taxonomy" id="1314801"/>
    <lineage>
        <taxon>Eukaryota</taxon>
        <taxon>Fungi</taxon>
        <taxon>Dikarya</taxon>
        <taxon>Ascomycota</taxon>
        <taxon>Pezizomycotina</taxon>
        <taxon>Dothideomycetes</taxon>
        <taxon>Pleosporomycetidae</taxon>
        <taxon>Pleosporales</taxon>
        <taxon>Pleomassariaceae</taxon>
        <taxon>Pleomassaria</taxon>
    </lineage>
</organism>
<feature type="compositionally biased region" description="Polar residues" evidence="1">
    <location>
        <begin position="75"/>
        <end position="104"/>
    </location>
</feature>
<protein>
    <submittedName>
        <fullName evidence="2">Uncharacterized protein</fullName>
    </submittedName>
</protein>
<evidence type="ECO:0000313" key="3">
    <source>
        <dbReference type="Proteomes" id="UP000799428"/>
    </source>
</evidence>
<keyword evidence="3" id="KW-1185">Reference proteome</keyword>
<dbReference type="Proteomes" id="UP000799428">
    <property type="component" value="Unassembled WGS sequence"/>
</dbReference>
<gene>
    <name evidence="2" type="ORF">K504DRAFT_181384</name>
</gene>